<evidence type="ECO:0000313" key="2">
    <source>
        <dbReference type="EMBL" id="CAE7192666.1"/>
    </source>
</evidence>
<dbReference type="EMBL" id="CAJNIZ010001511">
    <property type="protein sequence ID" value="CAE7192666.1"/>
    <property type="molecule type" value="Genomic_DNA"/>
</dbReference>
<evidence type="ECO:0000313" key="3">
    <source>
        <dbReference type="Proteomes" id="UP000649617"/>
    </source>
</evidence>
<name>A0A812J0S3_SYMPI</name>
<feature type="region of interest" description="Disordered" evidence="1">
    <location>
        <begin position="133"/>
        <end position="157"/>
    </location>
</feature>
<proteinExistence type="predicted"/>
<comment type="caution">
    <text evidence="2">The sequence shown here is derived from an EMBL/GenBank/DDBJ whole genome shotgun (WGS) entry which is preliminary data.</text>
</comment>
<evidence type="ECO:0000256" key="1">
    <source>
        <dbReference type="SAM" id="MobiDB-lite"/>
    </source>
</evidence>
<protein>
    <submittedName>
        <fullName evidence="2">Uncharacterized protein</fullName>
    </submittedName>
</protein>
<reference evidence="2" key="1">
    <citation type="submission" date="2021-02" db="EMBL/GenBank/DDBJ databases">
        <authorList>
            <person name="Dougan E. K."/>
            <person name="Rhodes N."/>
            <person name="Thang M."/>
            <person name="Chan C."/>
        </authorList>
    </citation>
    <scope>NUCLEOTIDE SEQUENCE</scope>
</reference>
<accession>A0A812J0S3</accession>
<dbReference type="AlphaFoldDB" id="A0A812J0S3"/>
<sequence length="157" mass="17586">DKYMDVAFSEDQLLRVPLLPEGTEFQTECIYRKDFHHLLQPFFKNEEAAKFRQKVEDKMSAIVLSGIFDKWFQNELVPGAAKMAAQLTPLGMPMDVRADEAPAEYAEVLRLLREAEESGKWPPCSKGREKVIKDSTLTEHGGAGGSFSVGSMPDGFD</sequence>
<organism evidence="2 3">
    <name type="scientific">Symbiodinium pilosum</name>
    <name type="common">Dinoflagellate</name>
    <dbReference type="NCBI Taxonomy" id="2952"/>
    <lineage>
        <taxon>Eukaryota</taxon>
        <taxon>Sar</taxon>
        <taxon>Alveolata</taxon>
        <taxon>Dinophyceae</taxon>
        <taxon>Suessiales</taxon>
        <taxon>Symbiodiniaceae</taxon>
        <taxon>Symbiodinium</taxon>
    </lineage>
</organism>
<dbReference type="OrthoDB" id="416253at2759"/>
<feature type="non-terminal residue" evidence="2">
    <location>
        <position position="157"/>
    </location>
</feature>
<gene>
    <name evidence="2" type="ORF">SPIL2461_LOCUS1539</name>
</gene>
<feature type="non-terminal residue" evidence="2">
    <location>
        <position position="1"/>
    </location>
</feature>
<keyword evidence="3" id="KW-1185">Reference proteome</keyword>
<dbReference type="Proteomes" id="UP000649617">
    <property type="component" value="Unassembled WGS sequence"/>
</dbReference>